<dbReference type="InterPro" id="IPR027012">
    <property type="entry name" value="Enkurin_dom"/>
</dbReference>
<evidence type="ECO:0000259" key="7">
    <source>
        <dbReference type="PROSITE" id="PS51665"/>
    </source>
</evidence>
<keyword evidence="5" id="KW-0966">Cell projection</keyword>
<proteinExistence type="predicted"/>
<reference evidence="8 9" key="1">
    <citation type="journal article" date="2019" name="Sci. Rep.">
        <title>Comparative genomics of chytrid fungi reveal insights into the obligate biotrophic and pathogenic lifestyle of Synchytrium endobioticum.</title>
        <authorList>
            <person name="van de Vossenberg B.T.L.H."/>
            <person name="Warris S."/>
            <person name="Nguyen H.D.T."/>
            <person name="van Gent-Pelzer M.P.E."/>
            <person name="Joly D.L."/>
            <person name="van de Geest H.C."/>
            <person name="Bonants P.J.M."/>
            <person name="Smith D.S."/>
            <person name="Levesque C.A."/>
            <person name="van der Lee T.A.J."/>
        </authorList>
    </citation>
    <scope>NUCLEOTIDE SEQUENCE [LARGE SCALE GENOMIC DNA]</scope>
    <source>
        <strain evidence="8 9">JEL517</strain>
    </source>
</reference>
<keyword evidence="4" id="KW-0206">Cytoskeleton</keyword>
<gene>
    <name evidence="8" type="ORF">SmJEL517_g01310</name>
</gene>
<dbReference type="EMBL" id="QEAO01000004">
    <property type="protein sequence ID" value="TPX36578.1"/>
    <property type="molecule type" value="Genomic_DNA"/>
</dbReference>
<comment type="caution">
    <text evidence="8">The sequence shown here is derived from an EMBL/GenBank/DDBJ whole genome shotgun (WGS) entry which is preliminary data.</text>
</comment>
<keyword evidence="3" id="KW-0963">Cytoplasm</keyword>
<dbReference type="Proteomes" id="UP000319731">
    <property type="component" value="Unassembled WGS sequence"/>
</dbReference>
<protein>
    <recommendedName>
        <fullName evidence="7">Enkurin domain-containing protein</fullName>
    </recommendedName>
</protein>
<evidence type="ECO:0000313" key="9">
    <source>
        <dbReference type="Proteomes" id="UP000319731"/>
    </source>
</evidence>
<dbReference type="GO" id="GO:0005516">
    <property type="term" value="F:calmodulin binding"/>
    <property type="evidence" value="ECO:0007669"/>
    <property type="project" value="TreeGrafter"/>
</dbReference>
<evidence type="ECO:0000256" key="6">
    <source>
        <dbReference type="SAM" id="MobiDB-lite"/>
    </source>
</evidence>
<feature type="domain" description="Enkurin" evidence="7">
    <location>
        <begin position="163"/>
        <end position="257"/>
    </location>
</feature>
<evidence type="ECO:0000256" key="5">
    <source>
        <dbReference type="ARBA" id="ARBA00023273"/>
    </source>
</evidence>
<dbReference type="AlphaFoldDB" id="A0A507CB48"/>
<evidence type="ECO:0000256" key="1">
    <source>
        <dbReference type="ARBA" id="ARBA00004138"/>
    </source>
</evidence>
<dbReference type="STRING" id="1806994.A0A507CB48"/>
<feature type="compositionally biased region" description="Basic and acidic residues" evidence="6">
    <location>
        <begin position="49"/>
        <end position="65"/>
    </location>
</feature>
<feature type="region of interest" description="Disordered" evidence="6">
    <location>
        <begin position="1"/>
        <end position="72"/>
    </location>
</feature>
<comment type="subcellular location">
    <subcellularLocation>
        <location evidence="1">Cell projection</location>
        <location evidence="1">Cilium</location>
    </subcellularLocation>
    <subcellularLocation>
        <location evidence="2">Cytoplasm</location>
        <location evidence="2">Cytoskeleton</location>
    </subcellularLocation>
</comment>
<dbReference type="OrthoDB" id="2123594at2759"/>
<accession>A0A507CB48</accession>
<evidence type="ECO:0000256" key="3">
    <source>
        <dbReference type="ARBA" id="ARBA00022490"/>
    </source>
</evidence>
<evidence type="ECO:0000256" key="4">
    <source>
        <dbReference type="ARBA" id="ARBA00023212"/>
    </source>
</evidence>
<organism evidence="8 9">
    <name type="scientific">Synchytrium microbalum</name>
    <dbReference type="NCBI Taxonomy" id="1806994"/>
    <lineage>
        <taxon>Eukaryota</taxon>
        <taxon>Fungi</taxon>
        <taxon>Fungi incertae sedis</taxon>
        <taxon>Chytridiomycota</taxon>
        <taxon>Chytridiomycota incertae sedis</taxon>
        <taxon>Chytridiomycetes</taxon>
        <taxon>Synchytriales</taxon>
        <taxon>Synchytriaceae</taxon>
        <taxon>Synchytrium</taxon>
    </lineage>
</organism>
<dbReference type="PANTHER" id="PTHR21490:SF0">
    <property type="entry name" value="ENKURIN"/>
    <property type="match status" value="1"/>
</dbReference>
<dbReference type="GeneID" id="42002535"/>
<dbReference type="PROSITE" id="PS51665">
    <property type="entry name" value="ENKURIN"/>
    <property type="match status" value="1"/>
</dbReference>
<feature type="region of interest" description="Disordered" evidence="6">
    <location>
        <begin position="100"/>
        <end position="119"/>
    </location>
</feature>
<dbReference type="Pfam" id="PF13864">
    <property type="entry name" value="Enkurin"/>
    <property type="match status" value="1"/>
</dbReference>
<evidence type="ECO:0000256" key="2">
    <source>
        <dbReference type="ARBA" id="ARBA00004245"/>
    </source>
</evidence>
<dbReference type="GO" id="GO:0005929">
    <property type="term" value="C:cilium"/>
    <property type="evidence" value="ECO:0007669"/>
    <property type="project" value="UniProtKB-SubCell"/>
</dbReference>
<dbReference type="GO" id="GO:0005856">
    <property type="term" value="C:cytoskeleton"/>
    <property type="evidence" value="ECO:0007669"/>
    <property type="project" value="UniProtKB-SubCell"/>
</dbReference>
<sequence>MPAPRRTSPPTAISTNASTIPTDPFDESVYRLIPATVVSPPRQPRHRSRYADQSRTEYFSGRKDTASMGPAKVDVRNPKTFLKKGELEARMVRKDFYQPDRSVRKDPMPHGLTELPSGAPKDFIRMNALSNINTEAKKPNSTGPAYRFKPDYGKTPEYVLKLKDQMAASAAEEKAHAEKIAAERPAQAGLIPLPESERQVILSGLKSNLEKLEQEYGRLSLTTDTVPKINRKVGMERDLRRLEEDIKKFSRPNIYVDISFASPSAV</sequence>
<dbReference type="PANTHER" id="PTHR21490">
    <property type="entry name" value="ENKURIN-RELATED"/>
    <property type="match status" value="1"/>
</dbReference>
<keyword evidence="9" id="KW-1185">Reference proteome</keyword>
<feature type="compositionally biased region" description="Polar residues" evidence="6">
    <location>
        <begin position="8"/>
        <end position="21"/>
    </location>
</feature>
<dbReference type="RefSeq" id="XP_031026792.1">
    <property type="nucleotide sequence ID" value="XM_031167238.1"/>
</dbReference>
<dbReference type="InterPro" id="IPR052102">
    <property type="entry name" value="Enkurin_domain-protein"/>
</dbReference>
<name>A0A507CB48_9FUNG</name>
<evidence type="ECO:0000313" key="8">
    <source>
        <dbReference type="EMBL" id="TPX36578.1"/>
    </source>
</evidence>